<reference evidence="4" key="1">
    <citation type="journal article" date="2019" name="Int. J. Syst. Evol. Microbiol.">
        <title>The Global Catalogue of Microorganisms (GCM) 10K type strain sequencing project: providing services to taxonomists for standard genome sequencing and annotation.</title>
        <authorList>
            <consortium name="The Broad Institute Genomics Platform"/>
            <consortium name="The Broad Institute Genome Sequencing Center for Infectious Disease"/>
            <person name="Wu L."/>
            <person name="Ma J."/>
        </authorList>
    </citation>
    <scope>NUCLEOTIDE SEQUENCE [LARGE SCALE GENOMIC DNA]</scope>
    <source>
        <strain evidence="4">JCM 9091</strain>
    </source>
</reference>
<dbReference type="Gene3D" id="1.10.630.10">
    <property type="entry name" value="Cytochrome P450"/>
    <property type="match status" value="1"/>
</dbReference>
<comment type="similarity">
    <text evidence="1 2">Belongs to the cytochrome P450 family.</text>
</comment>
<proteinExistence type="inferred from homology"/>
<evidence type="ECO:0000313" key="4">
    <source>
        <dbReference type="Proteomes" id="UP001501532"/>
    </source>
</evidence>
<gene>
    <name evidence="3" type="ORF">GCM10010448_47520</name>
</gene>
<dbReference type="Pfam" id="PF00067">
    <property type="entry name" value="p450"/>
    <property type="match status" value="1"/>
</dbReference>
<keyword evidence="2" id="KW-0349">Heme</keyword>
<accession>A0ABP6LSX7</accession>
<keyword evidence="2" id="KW-0560">Oxidoreductase</keyword>
<dbReference type="SUPFAM" id="SSF48264">
    <property type="entry name" value="Cytochrome P450"/>
    <property type="match status" value="1"/>
</dbReference>
<dbReference type="Proteomes" id="UP001501532">
    <property type="component" value="Unassembled WGS sequence"/>
</dbReference>
<protein>
    <submittedName>
        <fullName evidence="3">Cytochrome P450</fullName>
    </submittedName>
</protein>
<dbReference type="EMBL" id="BAAAUF010000046">
    <property type="protein sequence ID" value="GAA3058617.1"/>
    <property type="molecule type" value="Genomic_DNA"/>
</dbReference>
<dbReference type="InterPro" id="IPR017972">
    <property type="entry name" value="Cyt_P450_CS"/>
</dbReference>
<dbReference type="PRINTS" id="PR00359">
    <property type="entry name" value="BP450"/>
</dbReference>
<dbReference type="CDD" id="cd20625">
    <property type="entry name" value="CYP164-like"/>
    <property type="match status" value="1"/>
</dbReference>
<keyword evidence="2" id="KW-0408">Iron</keyword>
<comment type="caution">
    <text evidence="3">The sequence shown here is derived from an EMBL/GenBank/DDBJ whole genome shotgun (WGS) entry which is preliminary data.</text>
</comment>
<dbReference type="InterPro" id="IPR036396">
    <property type="entry name" value="Cyt_P450_sf"/>
</dbReference>
<keyword evidence="2" id="KW-0479">Metal-binding</keyword>
<dbReference type="PROSITE" id="PS00086">
    <property type="entry name" value="CYTOCHROME_P450"/>
    <property type="match status" value="1"/>
</dbReference>
<keyword evidence="2" id="KW-0503">Monooxygenase</keyword>
<dbReference type="InterPro" id="IPR001128">
    <property type="entry name" value="Cyt_P450"/>
</dbReference>
<dbReference type="InterPro" id="IPR002397">
    <property type="entry name" value="Cyt_P450_B"/>
</dbReference>
<evidence type="ECO:0000256" key="1">
    <source>
        <dbReference type="ARBA" id="ARBA00010617"/>
    </source>
</evidence>
<evidence type="ECO:0000313" key="3">
    <source>
        <dbReference type="EMBL" id="GAA3058617.1"/>
    </source>
</evidence>
<evidence type="ECO:0000256" key="2">
    <source>
        <dbReference type="RuleBase" id="RU000461"/>
    </source>
</evidence>
<dbReference type="PANTHER" id="PTHR46696:SF1">
    <property type="entry name" value="CYTOCHROME P450 YJIB-RELATED"/>
    <property type="match status" value="1"/>
</dbReference>
<sequence length="425" mass="46400">MSEASTVKLPDVITYNPEVARQALPFDPFDPDFHADPFPYYRKIREEAGSAFRTAGGVVAVFGYEEAASVMKDPRFGWGVNPMVADQFVENPASGESGRILMFMDPPDHTRIRGLVSKAFTPKMINVLRPKAARYAEELLAKALEESPDGRIDLQQALSRPLPGKVLSDMMDIPAHYHPLFFANTMESGRGLDPGFTLTDEQKAGRNAARDVFINAGIELVAARRADPGDDLISDLVRAEQEGDRLSEWELAMLMMNLLAAGFGATAALIGNQVYNLLSHPEQLTWLRSHPDHTSAAVEELLRYDSALAMVTRTALEDADVAGIPVRAGEYVVVMLAAANRDPAAFDAPERLDVTRPGTRNLGFGHGIHFCVAAPVARMIAQEALAALIKHDVRLDETRQVVRWPGISLRVIGELPIVLGPVVGS</sequence>
<keyword evidence="4" id="KW-1185">Reference proteome</keyword>
<dbReference type="PANTHER" id="PTHR46696">
    <property type="entry name" value="P450, PUTATIVE (EUROFUNG)-RELATED"/>
    <property type="match status" value="1"/>
</dbReference>
<organism evidence="3 4">
    <name type="scientific">Streptomyces glomeratus</name>
    <dbReference type="NCBI Taxonomy" id="284452"/>
    <lineage>
        <taxon>Bacteria</taxon>
        <taxon>Bacillati</taxon>
        <taxon>Actinomycetota</taxon>
        <taxon>Actinomycetes</taxon>
        <taxon>Kitasatosporales</taxon>
        <taxon>Streptomycetaceae</taxon>
        <taxon>Streptomyces</taxon>
    </lineage>
</organism>
<name>A0ABP6LSX7_9ACTN</name>
<dbReference type="RefSeq" id="WP_234519518.1">
    <property type="nucleotide sequence ID" value="NZ_BAAAUF010000046.1"/>
</dbReference>